<name>A0ABD5YTP2_9EURY</name>
<gene>
    <name evidence="1" type="ORF">ACFQL7_24040</name>
</gene>
<evidence type="ECO:0000313" key="1">
    <source>
        <dbReference type="EMBL" id="MFC7192579.1"/>
    </source>
</evidence>
<dbReference type="Proteomes" id="UP001596417">
    <property type="component" value="Unassembled WGS sequence"/>
</dbReference>
<proteinExistence type="predicted"/>
<organism evidence="1 2">
    <name type="scientific">Halocatena marina</name>
    <dbReference type="NCBI Taxonomy" id="2934937"/>
    <lineage>
        <taxon>Archaea</taxon>
        <taxon>Methanobacteriati</taxon>
        <taxon>Methanobacteriota</taxon>
        <taxon>Stenosarchaea group</taxon>
        <taxon>Halobacteria</taxon>
        <taxon>Halobacteriales</taxon>
        <taxon>Natronomonadaceae</taxon>
        <taxon>Halocatena</taxon>
    </lineage>
</organism>
<dbReference type="EMBL" id="JBHTAX010000005">
    <property type="protein sequence ID" value="MFC7192579.1"/>
    <property type="molecule type" value="Genomic_DNA"/>
</dbReference>
<evidence type="ECO:0000313" key="2">
    <source>
        <dbReference type="Proteomes" id="UP001596417"/>
    </source>
</evidence>
<dbReference type="RefSeq" id="WP_248910931.1">
    <property type="nucleotide sequence ID" value="NZ_CP109981.1"/>
</dbReference>
<protein>
    <submittedName>
        <fullName evidence="1">Uncharacterized protein</fullName>
    </submittedName>
</protein>
<accession>A0ABD5YTP2</accession>
<dbReference type="AlphaFoldDB" id="A0ABD5YTP2"/>
<comment type="caution">
    <text evidence="1">The sequence shown here is derived from an EMBL/GenBank/DDBJ whole genome shotgun (WGS) entry which is preliminary data.</text>
</comment>
<dbReference type="GeneID" id="76202268"/>
<reference evidence="1 2" key="1">
    <citation type="journal article" date="2019" name="Int. J. Syst. Evol. Microbiol.">
        <title>The Global Catalogue of Microorganisms (GCM) 10K type strain sequencing project: providing services to taxonomists for standard genome sequencing and annotation.</title>
        <authorList>
            <consortium name="The Broad Institute Genomics Platform"/>
            <consortium name="The Broad Institute Genome Sequencing Center for Infectious Disease"/>
            <person name="Wu L."/>
            <person name="Ma J."/>
        </authorList>
    </citation>
    <scope>NUCLEOTIDE SEQUENCE [LARGE SCALE GENOMIC DNA]</scope>
    <source>
        <strain evidence="1 2">RDMS1</strain>
    </source>
</reference>
<sequence length="70" mass="7946">MLRALLTRLTARFKGDRAADNEETEDGRFIPSVLDSSVRYSHGGSNPEGDREIAKIEEEAEMLSEHQRKK</sequence>
<keyword evidence="2" id="KW-1185">Reference proteome</keyword>